<proteinExistence type="predicted"/>
<dbReference type="Gene3D" id="1.10.357.10">
    <property type="entry name" value="Tetracycline Repressor, domain 2"/>
    <property type="match status" value="1"/>
</dbReference>
<name>A0A8A1UFC7_STRR1</name>
<protein>
    <submittedName>
        <fullName evidence="6">TetR/AcrR family transcriptional regulator</fullName>
    </submittedName>
</protein>
<keyword evidence="1" id="KW-0805">Transcription regulation</keyword>
<gene>
    <name evidence="6" type="ORF">SRIM_002970</name>
</gene>
<dbReference type="EMBL" id="CP048261">
    <property type="protein sequence ID" value="QST79270.1"/>
    <property type="molecule type" value="Genomic_DNA"/>
</dbReference>
<reference evidence="6" key="3">
    <citation type="journal article" date="2021" name="bioRxiv">
        <title>Bilateral symmetry of linear streptomycete chromosomes.</title>
        <authorList>
            <person name="Algora-Gallardo L."/>
            <person name="Schniete J.K."/>
            <person name="Mark D.R."/>
            <person name="Hunter I.S."/>
            <person name="Herron P.R."/>
        </authorList>
    </citation>
    <scope>NUCLEOTIDE SEQUENCE</scope>
    <source>
        <strain evidence="6">ATCC 10970</strain>
    </source>
</reference>
<dbReference type="InterPro" id="IPR001647">
    <property type="entry name" value="HTH_TetR"/>
</dbReference>
<feature type="domain" description="HTH tetR-type" evidence="5">
    <location>
        <begin position="10"/>
        <end position="70"/>
    </location>
</feature>
<keyword evidence="2 4" id="KW-0238">DNA-binding</keyword>
<dbReference type="PROSITE" id="PS50977">
    <property type="entry name" value="HTH_TETR_2"/>
    <property type="match status" value="1"/>
</dbReference>
<dbReference type="PROSITE" id="PS01081">
    <property type="entry name" value="HTH_TETR_1"/>
    <property type="match status" value="1"/>
</dbReference>
<dbReference type="GeneID" id="66852854"/>
<sequence length="208" mass="22841">MVRSVQERAVKTREAILRAASEVFDEFGFSGASVSKIMKRAGVTQGGMYFHFASKEALAHAVMVEQGNGLELPPGEDGLQRLVDITLYLAGELQTNPALRAGVRLAIEQGEFGVQDDAPYQYWVQEFAGQLRAARDKGELQPEVDVDDLAWMLVSSYSGTQLLSQISTGRADLHQRVITLWRYLLPGVAVPDVKARITFAEQRDGTAA</sequence>
<dbReference type="InterPro" id="IPR050109">
    <property type="entry name" value="HTH-type_TetR-like_transc_reg"/>
</dbReference>
<evidence type="ECO:0000259" key="5">
    <source>
        <dbReference type="PROSITE" id="PS50977"/>
    </source>
</evidence>
<reference evidence="6" key="1">
    <citation type="submission" date="2012-12" db="EMBL/GenBank/DDBJ databases">
        <authorList>
            <person name="Pethick F.E."/>
            <person name="MacFadyen A.C."/>
            <person name="Tang Z."/>
            <person name="Sangal V."/>
            <person name="Tze-Tze L."/>
            <person name="Chu J."/>
            <person name="Guo M."/>
            <person name="Kirby R."/>
            <person name="Hoskisson P.A."/>
            <person name="Herron P.R."/>
            <person name="Hunter I.S."/>
        </authorList>
    </citation>
    <scope>NUCLEOTIDE SEQUENCE</scope>
    <source>
        <strain evidence="6">ATCC 10970</strain>
    </source>
</reference>
<accession>A0A8A1UFC7</accession>
<dbReference type="Proteomes" id="UP000011074">
    <property type="component" value="Chromosome"/>
</dbReference>
<dbReference type="SUPFAM" id="SSF46689">
    <property type="entry name" value="Homeodomain-like"/>
    <property type="match status" value="1"/>
</dbReference>
<dbReference type="SUPFAM" id="SSF48498">
    <property type="entry name" value="Tetracyclin repressor-like, C-terminal domain"/>
    <property type="match status" value="1"/>
</dbReference>
<evidence type="ECO:0000256" key="3">
    <source>
        <dbReference type="ARBA" id="ARBA00023163"/>
    </source>
</evidence>
<dbReference type="PANTHER" id="PTHR30055">
    <property type="entry name" value="HTH-TYPE TRANSCRIPTIONAL REGULATOR RUTR"/>
    <property type="match status" value="1"/>
</dbReference>
<dbReference type="AlphaFoldDB" id="A0A8A1UFC7"/>
<dbReference type="NCBIfam" id="NF041196">
    <property type="entry name" value="ScbR_bind_reg"/>
    <property type="match status" value="1"/>
</dbReference>
<dbReference type="InterPro" id="IPR054126">
    <property type="entry name" value="CprB_TetR_C"/>
</dbReference>
<dbReference type="Pfam" id="PF21935">
    <property type="entry name" value="TetR_C_45"/>
    <property type="match status" value="1"/>
</dbReference>
<dbReference type="RefSeq" id="WP_030179206.1">
    <property type="nucleotide sequence ID" value="NZ_CP048261.1"/>
</dbReference>
<dbReference type="InterPro" id="IPR036271">
    <property type="entry name" value="Tet_transcr_reg_TetR-rel_C_sf"/>
</dbReference>
<dbReference type="PRINTS" id="PR00455">
    <property type="entry name" value="HTHTETR"/>
</dbReference>
<evidence type="ECO:0000256" key="4">
    <source>
        <dbReference type="PROSITE-ProRule" id="PRU00335"/>
    </source>
</evidence>
<dbReference type="GO" id="GO:0003700">
    <property type="term" value="F:DNA-binding transcription factor activity"/>
    <property type="evidence" value="ECO:0007669"/>
    <property type="project" value="TreeGrafter"/>
</dbReference>
<keyword evidence="3" id="KW-0804">Transcription</keyword>
<dbReference type="InterPro" id="IPR047923">
    <property type="entry name" value="ArpA-like"/>
</dbReference>
<reference evidence="6" key="2">
    <citation type="submission" date="2020-01" db="EMBL/GenBank/DDBJ databases">
        <authorList>
            <person name="Algora L."/>
            <person name="Schniete J.K."/>
            <person name="MacFadyen A."/>
            <person name="Hoskisson P.A."/>
            <person name="Hunter I.S."/>
            <person name="Herron P.R."/>
        </authorList>
    </citation>
    <scope>NUCLEOTIDE SEQUENCE</scope>
    <source>
        <strain evidence="6">ATCC 10970</strain>
    </source>
</reference>
<dbReference type="PANTHER" id="PTHR30055:SF234">
    <property type="entry name" value="HTH-TYPE TRANSCRIPTIONAL REGULATOR BETI"/>
    <property type="match status" value="1"/>
</dbReference>
<dbReference type="GO" id="GO:0000976">
    <property type="term" value="F:transcription cis-regulatory region binding"/>
    <property type="evidence" value="ECO:0007669"/>
    <property type="project" value="TreeGrafter"/>
</dbReference>
<feature type="DNA-binding region" description="H-T-H motif" evidence="4">
    <location>
        <begin position="33"/>
        <end position="52"/>
    </location>
</feature>
<evidence type="ECO:0000256" key="2">
    <source>
        <dbReference type="ARBA" id="ARBA00023125"/>
    </source>
</evidence>
<dbReference type="InterPro" id="IPR023772">
    <property type="entry name" value="DNA-bd_HTH_TetR-type_CS"/>
</dbReference>
<organism evidence="6 7">
    <name type="scientific">Streptomyces rimosus subsp. rimosus (strain ATCC 10970 / DSM 40260 / JCM 4667 / NRRL 2234)</name>
    <dbReference type="NCBI Taxonomy" id="1265868"/>
    <lineage>
        <taxon>Bacteria</taxon>
        <taxon>Bacillati</taxon>
        <taxon>Actinomycetota</taxon>
        <taxon>Actinomycetes</taxon>
        <taxon>Kitasatosporales</taxon>
        <taxon>Streptomycetaceae</taxon>
        <taxon>Streptomyces</taxon>
    </lineage>
</organism>
<evidence type="ECO:0000313" key="7">
    <source>
        <dbReference type="Proteomes" id="UP000011074"/>
    </source>
</evidence>
<evidence type="ECO:0000256" key="1">
    <source>
        <dbReference type="ARBA" id="ARBA00023015"/>
    </source>
</evidence>
<dbReference type="Pfam" id="PF00440">
    <property type="entry name" value="TetR_N"/>
    <property type="match status" value="1"/>
</dbReference>
<dbReference type="InterPro" id="IPR009057">
    <property type="entry name" value="Homeodomain-like_sf"/>
</dbReference>
<evidence type="ECO:0000313" key="6">
    <source>
        <dbReference type="EMBL" id="QST79270.1"/>
    </source>
</evidence>